<dbReference type="AlphaFoldDB" id="A0AAE0KCN4"/>
<proteinExistence type="predicted"/>
<keyword evidence="3" id="KW-1185">Reference proteome</keyword>
<accession>A0AAE0KCN4</accession>
<dbReference type="EMBL" id="JAULSN010000004">
    <property type="protein sequence ID" value="KAK3373735.1"/>
    <property type="molecule type" value="Genomic_DNA"/>
</dbReference>
<keyword evidence="1" id="KW-0812">Transmembrane</keyword>
<comment type="caution">
    <text evidence="2">The sequence shown here is derived from an EMBL/GenBank/DDBJ whole genome shotgun (WGS) entry which is preliminary data.</text>
</comment>
<organism evidence="2 3">
    <name type="scientific">Lasiosphaeria ovina</name>
    <dbReference type="NCBI Taxonomy" id="92902"/>
    <lineage>
        <taxon>Eukaryota</taxon>
        <taxon>Fungi</taxon>
        <taxon>Dikarya</taxon>
        <taxon>Ascomycota</taxon>
        <taxon>Pezizomycotina</taxon>
        <taxon>Sordariomycetes</taxon>
        <taxon>Sordariomycetidae</taxon>
        <taxon>Sordariales</taxon>
        <taxon>Lasiosphaeriaceae</taxon>
        <taxon>Lasiosphaeria</taxon>
    </lineage>
</organism>
<name>A0AAE0KCN4_9PEZI</name>
<reference evidence="2" key="2">
    <citation type="submission" date="2023-06" db="EMBL/GenBank/DDBJ databases">
        <authorList>
            <consortium name="Lawrence Berkeley National Laboratory"/>
            <person name="Haridas S."/>
            <person name="Hensen N."/>
            <person name="Bonometti L."/>
            <person name="Westerberg I."/>
            <person name="Brannstrom I.O."/>
            <person name="Guillou S."/>
            <person name="Cros-Aarteil S."/>
            <person name="Calhoun S."/>
            <person name="Kuo A."/>
            <person name="Mondo S."/>
            <person name="Pangilinan J."/>
            <person name="Riley R."/>
            <person name="Labutti K."/>
            <person name="Andreopoulos B."/>
            <person name="Lipzen A."/>
            <person name="Chen C."/>
            <person name="Yanf M."/>
            <person name="Daum C."/>
            <person name="Ng V."/>
            <person name="Clum A."/>
            <person name="Steindorff A."/>
            <person name="Ohm R."/>
            <person name="Martin F."/>
            <person name="Silar P."/>
            <person name="Natvig D."/>
            <person name="Lalanne C."/>
            <person name="Gautier V."/>
            <person name="Ament-Velasquez S.L."/>
            <person name="Kruys A."/>
            <person name="Hutchinson M.I."/>
            <person name="Powell A.J."/>
            <person name="Barry K."/>
            <person name="Miller A.N."/>
            <person name="Grigoriev I.V."/>
            <person name="Debuchy R."/>
            <person name="Gladieux P."/>
            <person name="Thoren M.H."/>
            <person name="Johannesson H."/>
        </authorList>
    </citation>
    <scope>NUCLEOTIDE SEQUENCE</scope>
    <source>
        <strain evidence="2">CBS 958.72</strain>
    </source>
</reference>
<evidence type="ECO:0000313" key="2">
    <source>
        <dbReference type="EMBL" id="KAK3373735.1"/>
    </source>
</evidence>
<evidence type="ECO:0000313" key="3">
    <source>
        <dbReference type="Proteomes" id="UP001287356"/>
    </source>
</evidence>
<evidence type="ECO:0000256" key="1">
    <source>
        <dbReference type="SAM" id="Phobius"/>
    </source>
</evidence>
<keyword evidence="1" id="KW-1133">Transmembrane helix</keyword>
<keyword evidence="1" id="KW-0472">Membrane</keyword>
<reference evidence="2" key="1">
    <citation type="journal article" date="2023" name="Mol. Phylogenet. Evol.">
        <title>Genome-scale phylogeny and comparative genomics of the fungal order Sordariales.</title>
        <authorList>
            <person name="Hensen N."/>
            <person name="Bonometti L."/>
            <person name="Westerberg I."/>
            <person name="Brannstrom I.O."/>
            <person name="Guillou S."/>
            <person name="Cros-Aarteil S."/>
            <person name="Calhoun S."/>
            <person name="Haridas S."/>
            <person name="Kuo A."/>
            <person name="Mondo S."/>
            <person name="Pangilinan J."/>
            <person name="Riley R."/>
            <person name="LaButti K."/>
            <person name="Andreopoulos B."/>
            <person name="Lipzen A."/>
            <person name="Chen C."/>
            <person name="Yan M."/>
            <person name="Daum C."/>
            <person name="Ng V."/>
            <person name="Clum A."/>
            <person name="Steindorff A."/>
            <person name="Ohm R.A."/>
            <person name="Martin F."/>
            <person name="Silar P."/>
            <person name="Natvig D.O."/>
            <person name="Lalanne C."/>
            <person name="Gautier V."/>
            <person name="Ament-Velasquez S.L."/>
            <person name="Kruys A."/>
            <person name="Hutchinson M.I."/>
            <person name="Powell A.J."/>
            <person name="Barry K."/>
            <person name="Miller A.N."/>
            <person name="Grigoriev I.V."/>
            <person name="Debuchy R."/>
            <person name="Gladieux P."/>
            <person name="Hiltunen Thoren M."/>
            <person name="Johannesson H."/>
        </authorList>
    </citation>
    <scope>NUCLEOTIDE SEQUENCE</scope>
    <source>
        <strain evidence="2">CBS 958.72</strain>
    </source>
</reference>
<feature type="transmembrane region" description="Helical" evidence="1">
    <location>
        <begin position="12"/>
        <end position="31"/>
    </location>
</feature>
<dbReference type="Proteomes" id="UP001287356">
    <property type="component" value="Unassembled WGS sequence"/>
</dbReference>
<protein>
    <submittedName>
        <fullName evidence="2">Uncharacterized protein</fullName>
    </submittedName>
</protein>
<gene>
    <name evidence="2" type="ORF">B0T24DRAFT_624361</name>
</gene>
<sequence>MKWSFPGGDGSRLPPAAAAVAAAAAAALCAARLTALRRILPRWNLLHCPRCFVGVCALVSSLFRLCSGSDFSMVLDLPR</sequence>
<feature type="transmembrane region" description="Helical" evidence="1">
    <location>
        <begin position="43"/>
        <end position="63"/>
    </location>
</feature>